<dbReference type="EMBL" id="BMFW01000025">
    <property type="protein sequence ID" value="GGI00184.1"/>
    <property type="molecule type" value="Genomic_DNA"/>
</dbReference>
<name>A0ABQ2AWZ7_9MICC</name>
<dbReference type="Pfam" id="PF17761">
    <property type="entry name" value="DUF1016_N"/>
    <property type="match status" value="1"/>
</dbReference>
<proteinExistence type="predicted"/>
<dbReference type="InterPro" id="IPR041527">
    <property type="entry name" value="YhcG_N"/>
</dbReference>
<evidence type="ECO:0000313" key="2">
    <source>
        <dbReference type="EMBL" id="GGI00184.1"/>
    </source>
</evidence>
<dbReference type="RefSeq" id="WP_188572985.1">
    <property type="nucleotide sequence ID" value="NZ_BMFW01000025.1"/>
</dbReference>
<dbReference type="Proteomes" id="UP000643279">
    <property type="component" value="Unassembled WGS sequence"/>
</dbReference>
<accession>A0ABQ2AWZ7</accession>
<evidence type="ECO:0000313" key="3">
    <source>
        <dbReference type="Proteomes" id="UP000643279"/>
    </source>
</evidence>
<keyword evidence="3" id="KW-1185">Reference proteome</keyword>
<feature type="domain" description="YhcG N-terminal" evidence="1">
    <location>
        <begin position="27"/>
        <end position="123"/>
    </location>
</feature>
<organism evidence="2 3">
    <name type="scientific">Arthrobacter liuii</name>
    <dbReference type="NCBI Taxonomy" id="1476996"/>
    <lineage>
        <taxon>Bacteria</taxon>
        <taxon>Bacillati</taxon>
        <taxon>Actinomycetota</taxon>
        <taxon>Actinomycetes</taxon>
        <taxon>Micrococcales</taxon>
        <taxon>Micrococcaceae</taxon>
        <taxon>Arthrobacter</taxon>
    </lineage>
</organism>
<dbReference type="PANTHER" id="PTHR30547:SF0">
    <property type="entry name" value="BLR8175 PROTEIN"/>
    <property type="match status" value="1"/>
</dbReference>
<evidence type="ECO:0000259" key="1">
    <source>
        <dbReference type="Pfam" id="PF17761"/>
    </source>
</evidence>
<gene>
    <name evidence="2" type="ORF">GCM10007170_36740</name>
</gene>
<comment type="caution">
    <text evidence="2">The sequence shown here is derived from an EMBL/GenBank/DDBJ whole genome shotgun (WGS) entry which is preliminary data.</text>
</comment>
<dbReference type="InterPro" id="IPR053148">
    <property type="entry name" value="PD-DEXK-like_domain"/>
</dbReference>
<reference evidence="3" key="1">
    <citation type="journal article" date="2019" name="Int. J. Syst. Evol. Microbiol.">
        <title>The Global Catalogue of Microorganisms (GCM) 10K type strain sequencing project: providing services to taxonomists for standard genome sequencing and annotation.</title>
        <authorList>
            <consortium name="The Broad Institute Genomics Platform"/>
            <consortium name="The Broad Institute Genome Sequencing Center for Infectious Disease"/>
            <person name="Wu L."/>
            <person name="Ma J."/>
        </authorList>
    </citation>
    <scope>NUCLEOTIDE SEQUENCE [LARGE SCALE GENOMIC DNA]</scope>
    <source>
        <strain evidence="3">CGMCC 1.12778</strain>
    </source>
</reference>
<protein>
    <recommendedName>
        <fullName evidence="1">YhcG N-terminal domain-containing protein</fullName>
    </recommendedName>
</protein>
<dbReference type="PANTHER" id="PTHR30547">
    <property type="entry name" value="UNCHARACTERIZED PROTEIN YHCG-RELATED"/>
    <property type="match status" value="1"/>
</dbReference>
<sequence length="133" mass="14782">MGGQSTHCDVYSGFWIRAASSIPGGDKPSGLGAKVIDRLSADLKARFHAATGFSPRNLKYMRAFAEAWPAEAIVQAPLAQLPWYHRLALLQKLSDKESRLWYAAAAVEHGWSRNVLVHHIDTKRARISRRATT</sequence>